<proteinExistence type="predicted"/>
<reference evidence="2" key="1">
    <citation type="submission" date="2013-11" db="EMBL/GenBank/DDBJ databases">
        <title>Genome sequence of the fusiform rust pathogen reveals effectors for host alternation and coevolution with pine.</title>
        <authorList>
            <consortium name="DOE Joint Genome Institute"/>
            <person name="Smith K."/>
            <person name="Pendleton A."/>
            <person name="Kubisiak T."/>
            <person name="Anderson C."/>
            <person name="Salamov A."/>
            <person name="Aerts A."/>
            <person name="Riley R."/>
            <person name="Clum A."/>
            <person name="Lindquist E."/>
            <person name="Ence D."/>
            <person name="Campbell M."/>
            <person name="Kronenberg Z."/>
            <person name="Feau N."/>
            <person name="Dhillon B."/>
            <person name="Hamelin R."/>
            <person name="Burleigh J."/>
            <person name="Smith J."/>
            <person name="Yandell M."/>
            <person name="Nelson C."/>
            <person name="Grigoriev I."/>
            <person name="Davis J."/>
        </authorList>
    </citation>
    <scope>NUCLEOTIDE SEQUENCE</scope>
    <source>
        <strain evidence="2">G11</strain>
    </source>
</reference>
<dbReference type="AlphaFoldDB" id="A0A9P6TBG1"/>
<accession>A0A9P6TBG1</accession>
<dbReference type="EMBL" id="MU167273">
    <property type="protein sequence ID" value="KAG0145615.1"/>
    <property type="molecule type" value="Genomic_DNA"/>
</dbReference>
<protein>
    <submittedName>
        <fullName evidence="2">Uncharacterized protein</fullName>
    </submittedName>
</protein>
<feature type="region of interest" description="Disordered" evidence="1">
    <location>
        <begin position="47"/>
        <end position="76"/>
    </location>
</feature>
<evidence type="ECO:0000256" key="1">
    <source>
        <dbReference type="SAM" id="MobiDB-lite"/>
    </source>
</evidence>
<sequence length="76" mass="8062">MSPAHATMTKATGWPRCDTTLTPATGSLKPTLTSATHFLHTQAYGSTTLNKNNRSTNIISTGTTNPSTSSQQEQPI</sequence>
<name>A0A9P6TBG1_9BASI</name>
<dbReference type="Proteomes" id="UP000886653">
    <property type="component" value="Unassembled WGS sequence"/>
</dbReference>
<gene>
    <name evidence="2" type="ORF">CROQUDRAFT_107680</name>
</gene>
<comment type="caution">
    <text evidence="2">The sequence shown here is derived from an EMBL/GenBank/DDBJ whole genome shotgun (WGS) entry which is preliminary data.</text>
</comment>
<keyword evidence="3" id="KW-1185">Reference proteome</keyword>
<evidence type="ECO:0000313" key="3">
    <source>
        <dbReference type="Proteomes" id="UP000886653"/>
    </source>
</evidence>
<evidence type="ECO:0000313" key="2">
    <source>
        <dbReference type="EMBL" id="KAG0145615.1"/>
    </source>
</evidence>
<organism evidence="2 3">
    <name type="scientific">Cronartium quercuum f. sp. fusiforme G11</name>
    <dbReference type="NCBI Taxonomy" id="708437"/>
    <lineage>
        <taxon>Eukaryota</taxon>
        <taxon>Fungi</taxon>
        <taxon>Dikarya</taxon>
        <taxon>Basidiomycota</taxon>
        <taxon>Pucciniomycotina</taxon>
        <taxon>Pucciniomycetes</taxon>
        <taxon>Pucciniales</taxon>
        <taxon>Coleosporiaceae</taxon>
        <taxon>Cronartium</taxon>
    </lineage>
</organism>